<name>A0A9W9HPV9_9EURO</name>
<dbReference type="GO" id="GO:0046872">
    <property type="term" value="F:metal ion binding"/>
    <property type="evidence" value="ECO:0007669"/>
    <property type="project" value="UniProtKB-KW"/>
</dbReference>
<dbReference type="GO" id="GO:0016491">
    <property type="term" value="F:oxidoreductase activity"/>
    <property type="evidence" value="ECO:0007669"/>
    <property type="project" value="UniProtKB-KW"/>
</dbReference>
<reference evidence="3" key="2">
    <citation type="journal article" date="2023" name="IMA Fungus">
        <title>Comparative genomic study of the Penicillium genus elucidates a diverse pangenome and 15 lateral gene transfer events.</title>
        <authorList>
            <person name="Petersen C."/>
            <person name="Sorensen T."/>
            <person name="Nielsen M.R."/>
            <person name="Sondergaard T.E."/>
            <person name="Sorensen J.L."/>
            <person name="Fitzpatrick D.A."/>
            <person name="Frisvad J.C."/>
            <person name="Nielsen K.L."/>
        </authorList>
    </citation>
    <scope>NUCLEOTIDE SEQUENCE</scope>
    <source>
        <strain evidence="3">IBT 26290</strain>
    </source>
</reference>
<dbReference type="Proteomes" id="UP001149163">
    <property type="component" value="Unassembled WGS sequence"/>
</dbReference>
<comment type="similarity">
    <text evidence="1">Belongs to the iron/ascorbate-dependent oxidoreductase family.</text>
</comment>
<dbReference type="PANTHER" id="PTHR33099">
    <property type="entry name" value="FE2OG DIOXYGENASE DOMAIN-CONTAINING PROTEIN"/>
    <property type="match status" value="1"/>
</dbReference>
<dbReference type="PANTHER" id="PTHR33099:SF14">
    <property type="entry name" value="PROLYL 4-HYDROXYLASE ALPHA SUBUNIT FE(2+) 2OG DIOXYGENASE DOMAIN-CONTAINING PROTEIN"/>
    <property type="match status" value="1"/>
</dbReference>
<proteinExistence type="inferred from homology"/>
<evidence type="ECO:0000313" key="3">
    <source>
        <dbReference type="EMBL" id="KAJ5151499.1"/>
    </source>
</evidence>
<feature type="domain" description="Fe2OG dioxygenase" evidence="2">
    <location>
        <begin position="303"/>
        <end position="404"/>
    </location>
</feature>
<dbReference type="OrthoDB" id="27483at2759"/>
<sequence length="452" mass="51491">MELEIYDDSDRNIWDDEKYDRFDRSMADLKRFLTKWIIETCKLDACMHLFLVELNDIRRSAKGHPKLLDFTEFEDNHRMRLHRASVKLEDDINCLIPGFWDSKTECNILDQEKMREKLQQRWTQLNGSTSLTSLLNAAVSKYRRQTEDTRQHSEPPKLCQVAFEKACHQLKGSVSGEKASATFACGGTISIGDKPSPAIHRVSPPVRIAWTAKDDSEERKIVLSLSDSPSAGVDKLLQLVSDCEAASFGMGEQDIIDPKYRKAGKLDPHRFLSSLYPADFRVLDDMEQFLLPNFNSEVENKLPFRRLSTELYKLNIYSGPDGVFRKHVDTPRSDSQIGSLVVCLPSVFKGGKLIVRHNNTITEFDWSSHSSSEIQWAAFYSDCEHEISKVTEGNRIILTYNLYVANSGCGSLPRNVNVDPRTLPLYRSLKDAIAEPGFMKDVISYTLNIPRP</sequence>
<dbReference type="RefSeq" id="XP_056538832.1">
    <property type="nucleotide sequence ID" value="XM_056692875.1"/>
</dbReference>
<keyword evidence="1" id="KW-0408">Iron</keyword>
<protein>
    <recommendedName>
        <fullName evidence="2">Fe2OG dioxygenase domain-containing protein</fullName>
    </recommendedName>
</protein>
<dbReference type="PROSITE" id="PS51471">
    <property type="entry name" value="FE2OG_OXY"/>
    <property type="match status" value="1"/>
</dbReference>
<reference evidence="3" key="1">
    <citation type="submission" date="2022-11" db="EMBL/GenBank/DDBJ databases">
        <authorList>
            <person name="Petersen C."/>
        </authorList>
    </citation>
    <scope>NUCLEOTIDE SEQUENCE</scope>
    <source>
        <strain evidence="3">IBT 26290</strain>
    </source>
</reference>
<keyword evidence="1" id="KW-0479">Metal-binding</keyword>
<dbReference type="EMBL" id="JAPQKN010000008">
    <property type="protein sequence ID" value="KAJ5151499.1"/>
    <property type="molecule type" value="Genomic_DNA"/>
</dbReference>
<comment type="caution">
    <text evidence="3">The sequence shown here is derived from an EMBL/GenBank/DDBJ whole genome shotgun (WGS) entry which is preliminary data.</text>
</comment>
<keyword evidence="1" id="KW-0560">Oxidoreductase</keyword>
<accession>A0A9W9HPV9</accession>
<organism evidence="3 4">
    <name type="scientific">Penicillium canariense</name>
    <dbReference type="NCBI Taxonomy" id="189055"/>
    <lineage>
        <taxon>Eukaryota</taxon>
        <taxon>Fungi</taxon>
        <taxon>Dikarya</taxon>
        <taxon>Ascomycota</taxon>
        <taxon>Pezizomycotina</taxon>
        <taxon>Eurotiomycetes</taxon>
        <taxon>Eurotiomycetidae</taxon>
        <taxon>Eurotiales</taxon>
        <taxon>Aspergillaceae</taxon>
        <taxon>Penicillium</taxon>
    </lineage>
</organism>
<evidence type="ECO:0000256" key="1">
    <source>
        <dbReference type="RuleBase" id="RU003682"/>
    </source>
</evidence>
<dbReference type="Gene3D" id="2.60.120.620">
    <property type="entry name" value="q2cbj1_9rhob like domain"/>
    <property type="match status" value="1"/>
</dbReference>
<dbReference type="AlphaFoldDB" id="A0A9W9HPV9"/>
<gene>
    <name evidence="3" type="ORF">N7482_010751</name>
</gene>
<evidence type="ECO:0000313" key="4">
    <source>
        <dbReference type="Proteomes" id="UP001149163"/>
    </source>
</evidence>
<keyword evidence="4" id="KW-1185">Reference proteome</keyword>
<dbReference type="GeneID" id="81432051"/>
<dbReference type="InterPro" id="IPR005123">
    <property type="entry name" value="Oxoglu/Fe-dep_dioxygenase_dom"/>
</dbReference>
<evidence type="ECO:0000259" key="2">
    <source>
        <dbReference type="PROSITE" id="PS51471"/>
    </source>
</evidence>